<sequence length="244" mass="27459">MRNKVWLTPLANGAAAETRDRQDINGVIHYMISINHGSDVSLRVKLQLLTGAHVMCSIQSEDGTVLDNVLVSATEKDIVSARLAEYLVQYRDYVFLDNPAFRRDRTGTSVIVVKMFLVHLFREPDPTQGQREYINGHFNHCVALDTGLPGGPSLASQLSLSDDVIEKWIHSPARRPLKTLKAFKITIMFNDCGPEQINHHQTYTNKLETRPHDAAQEGIEMQVRRVLAPIVAAVTMILLGKWMF</sequence>
<accession>A0AAW0FJF9</accession>
<protein>
    <submittedName>
        <fullName evidence="1">Uncharacterized protein</fullName>
    </submittedName>
</protein>
<proteinExistence type="predicted"/>
<dbReference type="AlphaFoldDB" id="A0AAW0FJF9"/>
<name>A0AAW0FJF9_9APHY</name>
<reference evidence="1 2" key="1">
    <citation type="submission" date="2022-09" db="EMBL/GenBank/DDBJ databases">
        <authorList>
            <person name="Palmer J.M."/>
        </authorList>
    </citation>
    <scope>NUCLEOTIDE SEQUENCE [LARGE SCALE GENOMIC DNA]</scope>
    <source>
        <strain evidence="1 2">DSM 7382</strain>
    </source>
</reference>
<evidence type="ECO:0000313" key="1">
    <source>
        <dbReference type="EMBL" id="KAK7677337.1"/>
    </source>
</evidence>
<dbReference type="EMBL" id="JASBNA010000090">
    <property type="protein sequence ID" value="KAK7677337.1"/>
    <property type="molecule type" value="Genomic_DNA"/>
</dbReference>
<organism evidence="1 2">
    <name type="scientific">Cerrena zonata</name>
    <dbReference type="NCBI Taxonomy" id="2478898"/>
    <lineage>
        <taxon>Eukaryota</taxon>
        <taxon>Fungi</taxon>
        <taxon>Dikarya</taxon>
        <taxon>Basidiomycota</taxon>
        <taxon>Agaricomycotina</taxon>
        <taxon>Agaricomycetes</taxon>
        <taxon>Polyporales</taxon>
        <taxon>Cerrenaceae</taxon>
        <taxon>Cerrena</taxon>
    </lineage>
</organism>
<evidence type="ECO:0000313" key="2">
    <source>
        <dbReference type="Proteomes" id="UP001385951"/>
    </source>
</evidence>
<gene>
    <name evidence="1" type="ORF">QCA50_019667</name>
</gene>
<comment type="caution">
    <text evidence="1">The sequence shown here is derived from an EMBL/GenBank/DDBJ whole genome shotgun (WGS) entry which is preliminary data.</text>
</comment>
<dbReference type="Proteomes" id="UP001385951">
    <property type="component" value="Unassembled WGS sequence"/>
</dbReference>
<keyword evidence="2" id="KW-1185">Reference proteome</keyword>